<dbReference type="SUPFAM" id="SSF50249">
    <property type="entry name" value="Nucleic acid-binding proteins"/>
    <property type="match status" value="1"/>
</dbReference>
<dbReference type="HAMAP" id="MF_00984">
    <property type="entry name" value="SSB"/>
    <property type="match status" value="1"/>
</dbReference>
<name>A0A381PIB6_9ZZZZ</name>
<gene>
    <name evidence="3" type="ORF">METZ01_LOCUS19002</name>
</gene>
<proteinExistence type="inferred from homology"/>
<evidence type="ECO:0000313" key="3">
    <source>
        <dbReference type="EMBL" id="SUZ66148.1"/>
    </source>
</evidence>
<dbReference type="CDD" id="cd04496">
    <property type="entry name" value="SSB_OBF"/>
    <property type="match status" value="1"/>
</dbReference>
<dbReference type="AlphaFoldDB" id="A0A381PIB6"/>
<dbReference type="InterPro" id="IPR000424">
    <property type="entry name" value="Primosome_PriB/ssb"/>
</dbReference>
<accession>A0A381PIB6</accession>
<protein>
    <recommendedName>
        <fullName evidence="4">Single-stranded DNA-binding protein</fullName>
    </recommendedName>
</protein>
<dbReference type="GO" id="GO:0009295">
    <property type="term" value="C:nucleoid"/>
    <property type="evidence" value="ECO:0007669"/>
    <property type="project" value="TreeGrafter"/>
</dbReference>
<dbReference type="NCBIfam" id="TIGR00621">
    <property type="entry name" value="ssb"/>
    <property type="match status" value="1"/>
</dbReference>
<evidence type="ECO:0000256" key="2">
    <source>
        <dbReference type="SAM" id="MobiDB-lite"/>
    </source>
</evidence>
<feature type="compositionally biased region" description="Polar residues" evidence="2">
    <location>
        <begin position="124"/>
        <end position="133"/>
    </location>
</feature>
<dbReference type="InterPro" id="IPR012340">
    <property type="entry name" value="NA-bd_OB-fold"/>
</dbReference>
<sequence length="148" mass="16303">MAFDNNVVLVGNVTRDPELRFTQGGAAVCGFGLAWNQRSNQGEDKAHYFDVSCWRDLAENVAESVTKGMRVVVYGRLDYRNWEGQNGEKRSAVQIVADEVSPSIRWATAQVSRNERGESAGPRPSQSNPSNAGSDFGTGYEIPDEEPF</sequence>
<dbReference type="InterPro" id="IPR011344">
    <property type="entry name" value="ssDNA-bd"/>
</dbReference>
<dbReference type="PANTHER" id="PTHR10302:SF27">
    <property type="entry name" value="SINGLE-STRANDED DNA-BINDING PROTEIN"/>
    <property type="match status" value="1"/>
</dbReference>
<reference evidence="3" key="1">
    <citation type="submission" date="2018-05" db="EMBL/GenBank/DDBJ databases">
        <authorList>
            <person name="Lanie J.A."/>
            <person name="Ng W.-L."/>
            <person name="Kazmierczak K.M."/>
            <person name="Andrzejewski T.M."/>
            <person name="Davidsen T.M."/>
            <person name="Wayne K.J."/>
            <person name="Tettelin H."/>
            <person name="Glass J.I."/>
            <person name="Rusch D."/>
            <person name="Podicherti R."/>
            <person name="Tsui H.-C.T."/>
            <person name="Winkler M.E."/>
        </authorList>
    </citation>
    <scope>NUCLEOTIDE SEQUENCE</scope>
</reference>
<dbReference type="Pfam" id="PF00436">
    <property type="entry name" value="SSB"/>
    <property type="match status" value="1"/>
</dbReference>
<dbReference type="GO" id="GO:0006260">
    <property type="term" value="P:DNA replication"/>
    <property type="evidence" value="ECO:0007669"/>
    <property type="project" value="InterPro"/>
</dbReference>
<feature type="region of interest" description="Disordered" evidence="2">
    <location>
        <begin position="108"/>
        <end position="148"/>
    </location>
</feature>
<organism evidence="3">
    <name type="scientific">marine metagenome</name>
    <dbReference type="NCBI Taxonomy" id="408172"/>
    <lineage>
        <taxon>unclassified sequences</taxon>
        <taxon>metagenomes</taxon>
        <taxon>ecological metagenomes</taxon>
    </lineage>
</organism>
<dbReference type="PROSITE" id="PS50935">
    <property type="entry name" value="SSB"/>
    <property type="match status" value="1"/>
</dbReference>
<dbReference type="Gene3D" id="2.40.50.140">
    <property type="entry name" value="Nucleic acid-binding proteins"/>
    <property type="match status" value="1"/>
</dbReference>
<evidence type="ECO:0000256" key="1">
    <source>
        <dbReference type="ARBA" id="ARBA00023125"/>
    </source>
</evidence>
<dbReference type="PANTHER" id="PTHR10302">
    <property type="entry name" value="SINGLE-STRANDED DNA-BINDING PROTEIN"/>
    <property type="match status" value="1"/>
</dbReference>
<evidence type="ECO:0008006" key="4">
    <source>
        <dbReference type="Google" id="ProtNLM"/>
    </source>
</evidence>
<dbReference type="PIRSF" id="PIRSF002070">
    <property type="entry name" value="SSB"/>
    <property type="match status" value="1"/>
</dbReference>
<dbReference type="EMBL" id="UINC01000977">
    <property type="protein sequence ID" value="SUZ66148.1"/>
    <property type="molecule type" value="Genomic_DNA"/>
</dbReference>
<keyword evidence="1" id="KW-0238">DNA-binding</keyword>
<dbReference type="GO" id="GO:0003697">
    <property type="term" value="F:single-stranded DNA binding"/>
    <property type="evidence" value="ECO:0007669"/>
    <property type="project" value="InterPro"/>
</dbReference>